<reference evidence="1" key="1">
    <citation type="submission" date="2020-05" db="EMBL/GenBank/DDBJ databases">
        <title>Phylogenomic resolution of chytrid fungi.</title>
        <authorList>
            <person name="Stajich J.E."/>
            <person name="Amses K."/>
            <person name="Simmons R."/>
            <person name="Seto K."/>
            <person name="Myers J."/>
            <person name="Bonds A."/>
            <person name="Quandt C.A."/>
            <person name="Barry K."/>
            <person name="Liu P."/>
            <person name="Grigoriev I."/>
            <person name="Longcore J.E."/>
            <person name="James T.Y."/>
        </authorList>
    </citation>
    <scope>NUCLEOTIDE SEQUENCE</scope>
    <source>
        <strain evidence="1">JEL0513</strain>
    </source>
</reference>
<comment type="caution">
    <text evidence="1">The sequence shown here is derived from an EMBL/GenBank/DDBJ whole genome shotgun (WGS) entry which is preliminary data.</text>
</comment>
<evidence type="ECO:0000313" key="2">
    <source>
        <dbReference type="Proteomes" id="UP001211907"/>
    </source>
</evidence>
<sequence>MNAYTAFTTYSTTNCAANTLVLAQYSAASDITTDCVFNTTACTLFPTINPIVGNGALCLDSFDQLTSKFSVTPFSISFFSDSACAKSFLRTYVIVPGQCIFAGNNFQSFYVQVTGTAGSYEGGLYSDASCTKALDPTTIVPFLNGLLSFNSTTTCTVVGLGGFYYYTGPPIGFLGSTVTTASGVASVTTGTLGGTSVSASTTASKSGAISMGLDFGISAFFAAATVTTHIICLFPRTAATLTQLDTALAHTSLLVDVAATNKTLAAAGLAALYSLLSSVRDAAAKVAETWAAVEQTCQEKRAVVKQMRRAQVGICNQVFPFQTGRIETESFAKPAVRKYLFA</sequence>
<gene>
    <name evidence="1" type="ORF">HK100_005733</name>
</gene>
<evidence type="ECO:0000313" key="1">
    <source>
        <dbReference type="EMBL" id="KAJ3132061.1"/>
    </source>
</evidence>
<accession>A0AAD5XJ76</accession>
<dbReference type="Proteomes" id="UP001211907">
    <property type="component" value="Unassembled WGS sequence"/>
</dbReference>
<keyword evidence="2" id="KW-1185">Reference proteome</keyword>
<proteinExistence type="predicted"/>
<dbReference type="AlphaFoldDB" id="A0AAD5XJ76"/>
<protein>
    <submittedName>
        <fullName evidence="1">Uncharacterized protein</fullName>
    </submittedName>
</protein>
<dbReference type="EMBL" id="JADGJH010000267">
    <property type="protein sequence ID" value="KAJ3132061.1"/>
    <property type="molecule type" value="Genomic_DNA"/>
</dbReference>
<organism evidence="1 2">
    <name type="scientific">Physocladia obscura</name>
    <dbReference type="NCBI Taxonomy" id="109957"/>
    <lineage>
        <taxon>Eukaryota</taxon>
        <taxon>Fungi</taxon>
        <taxon>Fungi incertae sedis</taxon>
        <taxon>Chytridiomycota</taxon>
        <taxon>Chytridiomycota incertae sedis</taxon>
        <taxon>Chytridiomycetes</taxon>
        <taxon>Chytridiales</taxon>
        <taxon>Chytriomycetaceae</taxon>
        <taxon>Physocladia</taxon>
    </lineage>
</organism>
<name>A0AAD5XJ76_9FUNG</name>